<gene>
    <name evidence="1" type="ORF">METZ01_LOCUS398167</name>
</gene>
<feature type="non-terminal residue" evidence="1">
    <location>
        <position position="1"/>
    </location>
</feature>
<reference evidence="1" key="1">
    <citation type="submission" date="2018-05" db="EMBL/GenBank/DDBJ databases">
        <authorList>
            <person name="Lanie J.A."/>
            <person name="Ng W.-L."/>
            <person name="Kazmierczak K.M."/>
            <person name="Andrzejewski T.M."/>
            <person name="Davidsen T.M."/>
            <person name="Wayne K.J."/>
            <person name="Tettelin H."/>
            <person name="Glass J.I."/>
            <person name="Rusch D."/>
            <person name="Podicherti R."/>
            <person name="Tsui H.-C.T."/>
            <person name="Winkler M.E."/>
        </authorList>
    </citation>
    <scope>NUCLEOTIDE SEQUENCE</scope>
</reference>
<proteinExistence type="predicted"/>
<sequence length="285" mass="33193">KWEDDRYRLSLLDEDGNPDWFNGTISVNKEDRELDPDFDFSFGLRKIARFHYEPKRGVKNAGVGGDWYKGNESSPNDAATIGRVKGFEYLVKYEENRRWDEKFTSQEYNLRYLGDWFIAKIKYHDLQLEDIKYSQADLRFRKEFLLEDASLNLSVGIGAREHPVYGFAPTVVDTTWYTGSWWEFAADEFGVSDKYYFGDTDGDGQPDGGMTIYDAATGEPIGWVGTDFRWFDADGNLMAMSDREFYQYHFPSLLEAWFDEQLKGLGSQREVSISLGLDWYQYTEN</sequence>
<dbReference type="EMBL" id="UINC01151606">
    <property type="protein sequence ID" value="SVD45313.1"/>
    <property type="molecule type" value="Genomic_DNA"/>
</dbReference>
<protein>
    <recommendedName>
        <fullName evidence="2">TonB-dependent receptor-like beta-barrel domain-containing protein</fullName>
    </recommendedName>
</protein>
<dbReference type="AlphaFoldDB" id="A0A382VFP9"/>
<accession>A0A382VFP9</accession>
<organism evidence="1">
    <name type="scientific">marine metagenome</name>
    <dbReference type="NCBI Taxonomy" id="408172"/>
    <lineage>
        <taxon>unclassified sequences</taxon>
        <taxon>metagenomes</taxon>
        <taxon>ecological metagenomes</taxon>
    </lineage>
</organism>
<name>A0A382VFP9_9ZZZZ</name>
<dbReference type="SUPFAM" id="SSF50998">
    <property type="entry name" value="Quinoprotein alcohol dehydrogenase-like"/>
    <property type="match status" value="1"/>
</dbReference>
<dbReference type="InterPro" id="IPR011047">
    <property type="entry name" value="Quinoprotein_ADH-like_sf"/>
</dbReference>
<evidence type="ECO:0000313" key="1">
    <source>
        <dbReference type="EMBL" id="SVD45313.1"/>
    </source>
</evidence>
<feature type="non-terminal residue" evidence="1">
    <location>
        <position position="285"/>
    </location>
</feature>
<evidence type="ECO:0008006" key="2">
    <source>
        <dbReference type="Google" id="ProtNLM"/>
    </source>
</evidence>